<name>A0A3M7T9S7_BRAPC</name>
<dbReference type="AlphaFoldDB" id="A0A3M7T9S7"/>
<reference evidence="1 2" key="1">
    <citation type="journal article" date="2018" name="Sci. Rep.">
        <title>Genomic signatures of local adaptation to the degree of environmental predictability in rotifers.</title>
        <authorList>
            <person name="Franch-Gras L."/>
            <person name="Hahn C."/>
            <person name="Garcia-Roger E.M."/>
            <person name="Carmona M.J."/>
            <person name="Serra M."/>
            <person name="Gomez A."/>
        </authorList>
    </citation>
    <scope>NUCLEOTIDE SEQUENCE [LARGE SCALE GENOMIC DNA]</scope>
    <source>
        <strain evidence="1">HYR1</strain>
    </source>
</reference>
<keyword evidence="2" id="KW-1185">Reference proteome</keyword>
<dbReference type="Proteomes" id="UP000276133">
    <property type="component" value="Unassembled WGS sequence"/>
</dbReference>
<evidence type="ECO:0000313" key="1">
    <source>
        <dbReference type="EMBL" id="RNA44749.1"/>
    </source>
</evidence>
<sequence>MTFSACFRSRSINCSIKHLHIKFDFLYNLKNLTHACLSSSKCFSLASKDCEVELTFIALSKHVVQKTITNKFSTVVHNSDFLSTSFPQNFAEQTNSLKIRSRKKGATKIFVHFVFEIHNTHITFRVFVGKFWCKK</sequence>
<organism evidence="1 2">
    <name type="scientific">Brachionus plicatilis</name>
    <name type="common">Marine rotifer</name>
    <name type="synonym">Brachionus muelleri</name>
    <dbReference type="NCBI Taxonomy" id="10195"/>
    <lineage>
        <taxon>Eukaryota</taxon>
        <taxon>Metazoa</taxon>
        <taxon>Spiralia</taxon>
        <taxon>Gnathifera</taxon>
        <taxon>Rotifera</taxon>
        <taxon>Eurotatoria</taxon>
        <taxon>Monogononta</taxon>
        <taxon>Pseudotrocha</taxon>
        <taxon>Ploima</taxon>
        <taxon>Brachionidae</taxon>
        <taxon>Brachionus</taxon>
    </lineage>
</organism>
<comment type="caution">
    <text evidence="1">The sequence shown here is derived from an EMBL/GenBank/DDBJ whole genome shotgun (WGS) entry which is preliminary data.</text>
</comment>
<proteinExistence type="predicted"/>
<protein>
    <submittedName>
        <fullName evidence="1">Uncharacterized protein</fullName>
    </submittedName>
</protein>
<accession>A0A3M7T9S7</accession>
<evidence type="ECO:0000313" key="2">
    <source>
        <dbReference type="Proteomes" id="UP000276133"/>
    </source>
</evidence>
<dbReference type="EMBL" id="REGN01000060">
    <property type="protein sequence ID" value="RNA44749.1"/>
    <property type="molecule type" value="Genomic_DNA"/>
</dbReference>
<gene>
    <name evidence="1" type="ORF">BpHYR1_048011</name>
</gene>